<dbReference type="AlphaFoldDB" id="A0A3S5BQA8"/>
<feature type="compositionally biased region" description="Polar residues" evidence="1">
    <location>
        <begin position="50"/>
        <end position="59"/>
    </location>
</feature>
<reference evidence="2" key="1">
    <citation type="submission" date="2018-11" db="EMBL/GenBank/DDBJ databases">
        <authorList>
            <consortium name="Pathogen Informatics"/>
        </authorList>
    </citation>
    <scope>NUCLEOTIDE SEQUENCE</scope>
</reference>
<evidence type="ECO:0000313" key="3">
    <source>
        <dbReference type="Proteomes" id="UP000784294"/>
    </source>
</evidence>
<feature type="region of interest" description="Disordered" evidence="1">
    <location>
        <begin position="31"/>
        <end position="85"/>
    </location>
</feature>
<organism evidence="2 3">
    <name type="scientific">Protopolystoma xenopodis</name>
    <dbReference type="NCBI Taxonomy" id="117903"/>
    <lineage>
        <taxon>Eukaryota</taxon>
        <taxon>Metazoa</taxon>
        <taxon>Spiralia</taxon>
        <taxon>Lophotrochozoa</taxon>
        <taxon>Platyhelminthes</taxon>
        <taxon>Monogenea</taxon>
        <taxon>Polyopisthocotylea</taxon>
        <taxon>Polystomatidea</taxon>
        <taxon>Polystomatidae</taxon>
        <taxon>Protopolystoma</taxon>
    </lineage>
</organism>
<dbReference type="Proteomes" id="UP000784294">
    <property type="component" value="Unassembled WGS sequence"/>
</dbReference>
<dbReference type="EMBL" id="CAAALY010017602">
    <property type="protein sequence ID" value="VEL13378.1"/>
    <property type="molecule type" value="Genomic_DNA"/>
</dbReference>
<proteinExistence type="predicted"/>
<gene>
    <name evidence="2" type="ORF">PXEA_LOCUS6818</name>
</gene>
<name>A0A3S5BQA8_9PLAT</name>
<evidence type="ECO:0000256" key="1">
    <source>
        <dbReference type="SAM" id="MobiDB-lite"/>
    </source>
</evidence>
<feature type="region of interest" description="Disordered" evidence="1">
    <location>
        <begin position="112"/>
        <end position="135"/>
    </location>
</feature>
<evidence type="ECO:0000313" key="2">
    <source>
        <dbReference type="EMBL" id="VEL13378.1"/>
    </source>
</evidence>
<sequence>MLAYLERESAPPTQIRLPLDHLTPNAERRTSKFDLSGNFPFGPLPVSEPAPSTTDSTNITDRRHSPTALGQLKTRDVTGGRNSDAPLTTAALPLVLAPSPPRSTLQSANAAFSNGGQTCSGPFTSGNRLTNARSDSVRLDKISSRGHDTNPLLDMLPLH</sequence>
<keyword evidence="3" id="KW-1185">Reference proteome</keyword>
<feature type="compositionally biased region" description="Polar residues" evidence="1">
    <location>
        <begin position="112"/>
        <end position="134"/>
    </location>
</feature>
<comment type="caution">
    <text evidence="2">The sequence shown here is derived from an EMBL/GenBank/DDBJ whole genome shotgun (WGS) entry which is preliminary data.</text>
</comment>
<accession>A0A3S5BQA8</accession>
<protein>
    <submittedName>
        <fullName evidence="2">Uncharacterized protein</fullName>
    </submittedName>
</protein>